<organism evidence="4 5">
    <name type="scientific">Roseateles toxinivorans</name>
    <dbReference type="NCBI Taxonomy" id="270368"/>
    <lineage>
        <taxon>Bacteria</taxon>
        <taxon>Pseudomonadati</taxon>
        <taxon>Pseudomonadota</taxon>
        <taxon>Betaproteobacteria</taxon>
        <taxon>Burkholderiales</taxon>
        <taxon>Sphaerotilaceae</taxon>
        <taxon>Roseateles</taxon>
    </lineage>
</organism>
<feature type="signal peptide" evidence="2">
    <location>
        <begin position="1"/>
        <end position="30"/>
    </location>
</feature>
<evidence type="ECO:0000313" key="4">
    <source>
        <dbReference type="EMBL" id="TDP64176.1"/>
    </source>
</evidence>
<reference evidence="4 5" key="1">
    <citation type="submission" date="2019-03" db="EMBL/GenBank/DDBJ databases">
        <title>Genomic Encyclopedia of Type Strains, Phase IV (KMG-IV): sequencing the most valuable type-strain genomes for metagenomic binning, comparative biology and taxonomic classification.</title>
        <authorList>
            <person name="Goeker M."/>
        </authorList>
    </citation>
    <scope>NUCLEOTIDE SEQUENCE [LARGE SCALE GENOMIC DNA]</scope>
    <source>
        <strain evidence="4 5">DSM 16998</strain>
    </source>
</reference>
<dbReference type="AlphaFoldDB" id="A0A4R6QKA6"/>
<keyword evidence="5" id="KW-1185">Reference proteome</keyword>
<dbReference type="InterPro" id="IPR001638">
    <property type="entry name" value="Solute-binding_3/MltF_N"/>
</dbReference>
<name>A0A4R6QKA6_9BURK</name>
<feature type="chain" id="PRO_5020947688" evidence="2">
    <location>
        <begin position="31"/>
        <end position="270"/>
    </location>
</feature>
<keyword evidence="1 2" id="KW-0732">Signal</keyword>
<dbReference type="PANTHER" id="PTHR35936">
    <property type="entry name" value="MEMBRANE-BOUND LYTIC MUREIN TRANSGLYCOSYLASE F"/>
    <property type="match status" value="1"/>
</dbReference>
<dbReference type="EMBL" id="SNXS01000004">
    <property type="protein sequence ID" value="TDP64176.1"/>
    <property type="molecule type" value="Genomic_DNA"/>
</dbReference>
<proteinExistence type="predicted"/>
<evidence type="ECO:0000259" key="3">
    <source>
        <dbReference type="SMART" id="SM00062"/>
    </source>
</evidence>
<dbReference type="Pfam" id="PF00497">
    <property type="entry name" value="SBP_bac_3"/>
    <property type="match status" value="1"/>
</dbReference>
<dbReference type="SMART" id="SM00062">
    <property type="entry name" value="PBPb"/>
    <property type="match status" value="1"/>
</dbReference>
<gene>
    <name evidence="4" type="ORF">DES47_104465</name>
</gene>
<accession>A0A4R6QKA6</accession>
<dbReference type="RefSeq" id="WP_243748356.1">
    <property type="nucleotide sequence ID" value="NZ_SNXS01000004.1"/>
</dbReference>
<dbReference type="InParanoid" id="A0A4R6QKA6"/>
<dbReference type="Proteomes" id="UP000295361">
    <property type="component" value="Unassembled WGS sequence"/>
</dbReference>
<protein>
    <submittedName>
        <fullName evidence="4">Polar amino acid transport system substrate-binding protein</fullName>
    </submittedName>
</protein>
<evidence type="ECO:0000313" key="5">
    <source>
        <dbReference type="Proteomes" id="UP000295361"/>
    </source>
</evidence>
<evidence type="ECO:0000256" key="1">
    <source>
        <dbReference type="ARBA" id="ARBA00022729"/>
    </source>
</evidence>
<evidence type="ECO:0000256" key="2">
    <source>
        <dbReference type="SAM" id="SignalP"/>
    </source>
</evidence>
<comment type="caution">
    <text evidence="4">The sequence shown here is derived from an EMBL/GenBank/DDBJ whole genome shotgun (WGS) entry which is preliminary data.</text>
</comment>
<feature type="domain" description="Solute-binding protein family 3/N-terminal" evidence="3">
    <location>
        <begin position="39"/>
        <end position="262"/>
    </location>
</feature>
<dbReference type="SUPFAM" id="SSF53850">
    <property type="entry name" value="Periplasmic binding protein-like II"/>
    <property type="match status" value="1"/>
</dbReference>
<dbReference type="Gene3D" id="3.40.190.10">
    <property type="entry name" value="Periplasmic binding protein-like II"/>
    <property type="match status" value="2"/>
</dbReference>
<sequence>MKSRSPAVALSRRMRLAAQLCLVLANPAWATELPACSRTFSLAFHDHGMLYSKVTQSGIDKDVADELIKRSGCRFSLSVMPRARIWRSIESGELDFSMSGITNEARDKYAGFAWYLFNKYELLVRKDSGVASIAEFSSNPQMRIGGIRSFRYSSNLNALVDQLTSQGRYIEVADHEQLLAMLKRDRIQAMIIEPFNYSQVENRALLALTRTLDSGDPAVLHGLIMSKAALPEAEQRKWRLLVDGMRADGTLLKIMRRYFPAEEAKAYLTF</sequence>